<accession>A0A022Q4Q7</accession>
<evidence type="ECO:0000313" key="2">
    <source>
        <dbReference type="EMBL" id="EYU22614.1"/>
    </source>
</evidence>
<organism evidence="2 3">
    <name type="scientific">Erythranthe guttata</name>
    <name type="common">Yellow monkey flower</name>
    <name type="synonym">Mimulus guttatus</name>
    <dbReference type="NCBI Taxonomy" id="4155"/>
    <lineage>
        <taxon>Eukaryota</taxon>
        <taxon>Viridiplantae</taxon>
        <taxon>Streptophyta</taxon>
        <taxon>Embryophyta</taxon>
        <taxon>Tracheophyta</taxon>
        <taxon>Spermatophyta</taxon>
        <taxon>Magnoliopsida</taxon>
        <taxon>eudicotyledons</taxon>
        <taxon>Gunneridae</taxon>
        <taxon>Pentapetalae</taxon>
        <taxon>asterids</taxon>
        <taxon>lamiids</taxon>
        <taxon>Lamiales</taxon>
        <taxon>Phrymaceae</taxon>
        <taxon>Erythranthe</taxon>
    </lineage>
</organism>
<protein>
    <submittedName>
        <fullName evidence="2">Uncharacterized protein</fullName>
    </submittedName>
</protein>
<gene>
    <name evidence="2" type="ORF">MIMGU_mgv1a021769mg</name>
</gene>
<reference evidence="2 3" key="1">
    <citation type="journal article" date="2013" name="Proc. Natl. Acad. Sci. U.S.A.">
        <title>Fine-scale variation in meiotic recombination in Mimulus inferred from population shotgun sequencing.</title>
        <authorList>
            <person name="Hellsten U."/>
            <person name="Wright K.M."/>
            <person name="Jenkins J."/>
            <person name="Shu S."/>
            <person name="Yuan Y."/>
            <person name="Wessler S.R."/>
            <person name="Schmutz J."/>
            <person name="Willis J.H."/>
            <person name="Rokhsar D.S."/>
        </authorList>
    </citation>
    <scope>NUCLEOTIDE SEQUENCE [LARGE SCALE GENOMIC DNA]</scope>
    <source>
        <strain evidence="3">cv. DUN x IM62</strain>
    </source>
</reference>
<proteinExistence type="predicted"/>
<feature type="non-terminal residue" evidence="2">
    <location>
        <position position="1"/>
    </location>
</feature>
<feature type="region of interest" description="Disordered" evidence="1">
    <location>
        <begin position="22"/>
        <end position="67"/>
    </location>
</feature>
<evidence type="ECO:0000313" key="3">
    <source>
        <dbReference type="Proteomes" id="UP000030748"/>
    </source>
</evidence>
<dbReference type="EMBL" id="KI632201">
    <property type="protein sequence ID" value="EYU22614.1"/>
    <property type="molecule type" value="Genomic_DNA"/>
</dbReference>
<evidence type="ECO:0000256" key="1">
    <source>
        <dbReference type="SAM" id="MobiDB-lite"/>
    </source>
</evidence>
<name>A0A022Q4Q7_ERYGU</name>
<keyword evidence="3" id="KW-1185">Reference proteome</keyword>
<dbReference type="Proteomes" id="UP000030748">
    <property type="component" value="Unassembled WGS sequence"/>
</dbReference>
<sequence>HRSRQNFKVFFRIKKKRWHHSKLRNLNQLARPRKSLQKAPSPNRAHRSLGSLGRRYPGRSQEGRNEI</sequence>
<dbReference type="AlphaFoldDB" id="A0A022Q4Q7"/>